<dbReference type="InterPro" id="IPR000778">
    <property type="entry name" value="Cyt_b245_heavy_chain"/>
</dbReference>
<feature type="signal peptide" evidence="9">
    <location>
        <begin position="1"/>
        <end position="24"/>
    </location>
</feature>
<name>A0A8H7UFS2_MORIS</name>
<dbReference type="CDD" id="cd06186">
    <property type="entry name" value="NOX_Duox_like_FAD_NADP"/>
    <property type="match status" value="1"/>
</dbReference>
<dbReference type="PANTHER" id="PTHR11972:SF69">
    <property type="entry name" value="FERRIC REDUCTION OXIDASE 6-RELATED"/>
    <property type="match status" value="1"/>
</dbReference>
<accession>A0A8H7UFS2</accession>
<dbReference type="Pfam" id="PF01794">
    <property type="entry name" value="Ferric_reduct"/>
    <property type="match status" value="1"/>
</dbReference>
<protein>
    <recommendedName>
        <fullName evidence="10">FAD-binding FR-type domain-containing protein</fullName>
    </recommendedName>
</protein>
<keyword evidence="6" id="KW-0406">Ion transport</keyword>
<keyword evidence="3" id="KW-0249">Electron transport</keyword>
<dbReference type="Proteomes" id="UP000654370">
    <property type="component" value="Unassembled WGS sequence"/>
</dbReference>
<evidence type="ECO:0000256" key="7">
    <source>
        <dbReference type="ARBA" id="ARBA00023136"/>
    </source>
</evidence>
<sequence length="450" mass="50358">MALANIGVALLLITRNSILKLVSGKSFDELLPLHRWHGLLGLGEICFHAAVQIKVAMEEMTPGSTSLPKDQEHISGFTAFIGLLIVFMSSMEVIRRNSFPLFYLSHITGVLLFIGAGFAHQYSVIVLISPPLFFYFIDRVTRSIRSWGVKTQTVAVTVANQQDITKVVFTKGDVPHKVHPGQFVFLSVNDGTFASKFGNFFDWHPFTISEVLSSKQSECVEQKQVDTAERTRSMDLERSVSIPVEQQANNEPLRASIYMKQQGRFTNKIHSQVMKSEKMLHVNVDGPYGSSNLALERHDVVAFFEAGIGITPSLTMLRDLAEKCTTDPLSVQTTHIYFVWVTTNMNSANVFLPQLMESLKIASSAVSPPHIEFDIYLTRCSAETSYIPPFENMKISFGRPVVQDIISAIDTKHSQSSIALQTCGPNLFMRQAANVANRKGWIVRRETFEF</sequence>
<dbReference type="EMBL" id="JAEPQZ010000005">
    <property type="protein sequence ID" value="KAG2181400.1"/>
    <property type="molecule type" value="Genomic_DNA"/>
</dbReference>
<dbReference type="Pfam" id="PF08030">
    <property type="entry name" value="NAD_binding_6"/>
    <property type="match status" value="1"/>
</dbReference>
<dbReference type="InterPro" id="IPR013130">
    <property type="entry name" value="Fe3_Rdtase_TM_dom"/>
</dbReference>
<keyword evidence="5" id="KW-0560">Oxidoreductase</keyword>
<dbReference type="Pfam" id="PF08022">
    <property type="entry name" value="FAD_binding_8"/>
    <property type="match status" value="1"/>
</dbReference>
<proteinExistence type="predicted"/>
<evidence type="ECO:0000256" key="8">
    <source>
        <dbReference type="SAM" id="Phobius"/>
    </source>
</evidence>
<comment type="subcellular location">
    <subcellularLocation>
        <location evidence="1">Membrane</location>
        <topology evidence="1">Multi-pass membrane protein</topology>
    </subcellularLocation>
</comment>
<keyword evidence="2 8" id="KW-0812">Transmembrane</keyword>
<evidence type="ECO:0000313" key="11">
    <source>
        <dbReference type="EMBL" id="KAG2181400.1"/>
    </source>
</evidence>
<keyword evidence="4 8" id="KW-1133">Transmembrane helix</keyword>
<keyword evidence="6" id="KW-0813">Transport</keyword>
<feature type="transmembrane region" description="Helical" evidence="8">
    <location>
        <begin position="74"/>
        <end position="94"/>
    </location>
</feature>
<dbReference type="InterPro" id="IPR039261">
    <property type="entry name" value="FNR_nucleotide-bd"/>
</dbReference>
<dbReference type="AlphaFoldDB" id="A0A8H7UFS2"/>
<dbReference type="GO" id="GO:0006811">
    <property type="term" value="P:monoatomic ion transport"/>
    <property type="evidence" value="ECO:0007669"/>
    <property type="project" value="UniProtKB-KW"/>
</dbReference>
<dbReference type="InterPro" id="IPR017927">
    <property type="entry name" value="FAD-bd_FR_type"/>
</dbReference>
<dbReference type="OrthoDB" id="167398at2759"/>
<comment type="caution">
    <text evidence="11">The sequence shown here is derived from an EMBL/GenBank/DDBJ whole genome shotgun (WGS) entry which is preliminary data.</text>
</comment>
<dbReference type="SUPFAM" id="SSF52343">
    <property type="entry name" value="Ferredoxin reductase-like, C-terminal NADP-linked domain"/>
    <property type="match status" value="1"/>
</dbReference>
<dbReference type="SFLD" id="SFLDS00052">
    <property type="entry name" value="Ferric_Reductase_Domain"/>
    <property type="match status" value="1"/>
</dbReference>
<gene>
    <name evidence="11" type="ORF">INT43_008983</name>
</gene>
<dbReference type="PRINTS" id="PR00466">
    <property type="entry name" value="GP91PHOX"/>
</dbReference>
<dbReference type="GO" id="GO:0005886">
    <property type="term" value="C:plasma membrane"/>
    <property type="evidence" value="ECO:0007669"/>
    <property type="project" value="TreeGrafter"/>
</dbReference>
<dbReference type="InterPro" id="IPR050369">
    <property type="entry name" value="RBOH/FRE"/>
</dbReference>
<evidence type="ECO:0000256" key="5">
    <source>
        <dbReference type="ARBA" id="ARBA00023002"/>
    </source>
</evidence>
<keyword evidence="12" id="KW-1185">Reference proteome</keyword>
<keyword evidence="7 8" id="KW-0472">Membrane</keyword>
<evidence type="ECO:0000256" key="4">
    <source>
        <dbReference type="ARBA" id="ARBA00022989"/>
    </source>
</evidence>
<feature type="domain" description="FAD-binding FR-type" evidence="10">
    <location>
        <begin position="133"/>
        <end position="294"/>
    </location>
</feature>
<evidence type="ECO:0000256" key="1">
    <source>
        <dbReference type="ARBA" id="ARBA00004141"/>
    </source>
</evidence>
<dbReference type="PANTHER" id="PTHR11972">
    <property type="entry name" value="NADPH OXIDASE"/>
    <property type="match status" value="1"/>
</dbReference>
<dbReference type="PROSITE" id="PS51384">
    <property type="entry name" value="FAD_FR"/>
    <property type="match status" value="1"/>
</dbReference>
<evidence type="ECO:0000256" key="2">
    <source>
        <dbReference type="ARBA" id="ARBA00022692"/>
    </source>
</evidence>
<evidence type="ECO:0000313" key="12">
    <source>
        <dbReference type="Proteomes" id="UP000654370"/>
    </source>
</evidence>
<feature type="chain" id="PRO_5034024700" description="FAD-binding FR-type domain-containing protein" evidence="9">
    <location>
        <begin position="25"/>
        <end position="450"/>
    </location>
</feature>
<evidence type="ECO:0000256" key="9">
    <source>
        <dbReference type="SAM" id="SignalP"/>
    </source>
</evidence>
<feature type="transmembrane region" description="Helical" evidence="8">
    <location>
        <begin position="101"/>
        <end position="122"/>
    </location>
</feature>
<dbReference type="SFLD" id="SFLDG01168">
    <property type="entry name" value="Ferric_reductase_subgroup_(FRE"/>
    <property type="match status" value="1"/>
</dbReference>
<dbReference type="Gene3D" id="3.40.50.80">
    <property type="entry name" value="Nucleotide-binding domain of ferredoxin-NADP reductase (FNR) module"/>
    <property type="match status" value="1"/>
</dbReference>
<dbReference type="InterPro" id="IPR013121">
    <property type="entry name" value="Fe_red_NAD-bd_6"/>
</dbReference>
<evidence type="ECO:0000256" key="6">
    <source>
        <dbReference type="ARBA" id="ARBA00023065"/>
    </source>
</evidence>
<keyword evidence="9" id="KW-0732">Signal</keyword>
<evidence type="ECO:0000256" key="3">
    <source>
        <dbReference type="ARBA" id="ARBA00022982"/>
    </source>
</evidence>
<evidence type="ECO:0000259" key="10">
    <source>
        <dbReference type="PROSITE" id="PS51384"/>
    </source>
</evidence>
<organism evidence="11 12">
    <name type="scientific">Mortierella isabellina</name>
    <name type="common">Filamentous fungus</name>
    <name type="synonym">Umbelopsis isabellina</name>
    <dbReference type="NCBI Taxonomy" id="91625"/>
    <lineage>
        <taxon>Eukaryota</taxon>
        <taxon>Fungi</taxon>
        <taxon>Fungi incertae sedis</taxon>
        <taxon>Mucoromycota</taxon>
        <taxon>Mucoromycotina</taxon>
        <taxon>Umbelopsidomycetes</taxon>
        <taxon>Umbelopsidales</taxon>
        <taxon>Umbelopsidaceae</taxon>
        <taxon>Umbelopsis</taxon>
    </lineage>
</organism>
<reference evidence="11" key="1">
    <citation type="submission" date="2020-12" db="EMBL/GenBank/DDBJ databases">
        <title>Metabolic potential, ecology and presence of endohyphal bacteria is reflected in genomic diversity of Mucoromycotina.</title>
        <authorList>
            <person name="Muszewska A."/>
            <person name="Okrasinska A."/>
            <person name="Steczkiewicz K."/>
            <person name="Drgas O."/>
            <person name="Orlowska M."/>
            <person name="Perlinska-Lenart U."/>
            <person name="Aleksandrzak-Piekarczyk T."/>
            <person name="Szatraj K."/>
            <person name="Zielenkiewicz U."/>
            <person name="Pilsyk S."/>
            <person name="Malc E."/>
            <person name="Mieczkowski P."/>
            <person name="Kruszewska J.S."/>
            <person name="Biernat P."/>
            <person name="Pawlowska J."/>
        </authorList>
    </citation>
    <scope>NUCLEOTIDE SEQUENCE</scope>
    <source>
        <strain evidence="11">WA0000067209</strain>
    </source>
</reference>
<dbReference type="GO" id="GO:0016491">
    <property type="term" value="F:oxidoreductase activity"/>
    <property type="evidence" value="ECO:0007669"/>
    <property type="project" value="UniProtKB-KW"/>
</dbReference>
<dbReference type="InterPro" id="IPR013112">
    <property type="entry name" value="FAD-bd_8"/>
</dbReference>